<keyword evidence="2" id="KW-1185">Reference proteome</keyword>
<accession>T1KT80</accession>
<dbReference type="AlphaFoldDB" id="T1KT80"/>
<dbReference type="HOGENOM" id="CLU_547832_0_0_1"/>
<reference evidence="1" key="2">
    <citation type="submission" date="2015-06" db="UniProtKB">
        <authorList>
            <consortium name="EnsemblMetazoa"/>
        </authorList>
    </citation>
    <scope>IDENTIFICATION</scope>
</reference>
<organism evidence="1 2">
    <name type="scientific">Tetranychus urticae</name>
    <name type="common">Two-spotted spider mite</name>
    <dbReference type="NCBI Taxonomy" id="32264"/>
    <lineage>
        <taxon>Eukaryota</taxon>
        <taxon>Metazoa</taxon>
        <taxon>Ecdysozoa</taxon>
        <taxon>Arthropoda</taxon>
        <taxon>Chelicerata</taxon>
        <taxon>Arachnida</taxon>
        <taxon>Acari</taxon>
        <taxon>Acariformes</taxon>
        <taxon>Trombidiformes</taxon>
        <taxon>Prostigmata</taxon>
        <taxon>Eleutherengona</taxon>
        <taxon>Raphignathae</taxon>
        <taxon>Tetranychoidea</taxon>
        <taxon>Tetranychidae</taxon>
        <taxon>Tetranychus</taxon>
    </lineage>
</organism>
<dbReference type="EMBL" id="CAEY01000519">
    <property type="status" value="NOT_ANNOTATED_CDS"/>
    <property type="molecule type" value="Genomic_DNA"/>
</dbReference>
<reference evidence="2" key="1">
    <citation type="submission" date="2011-08" db="EMBL/GenBank/DDBJ databases">
        <authorList>
            <person name="Rombauts S."/>
        </authorList>
    </citation>
    <scope>NUCLEOTIDE SEQUENCE</scope>
    <source>
        <strain evidence="2">London</strain>
    </source>
</reference>
<dbReference type="EnsemblMetazoa" id="tetur20g02230.1">
    <property type="protein sequence ID" value="tetur20g02230.1"/>
    <property type="gene ID" value="tetur20g02230"/>
</dbReference>
<dbReference type="Proteomes" id="UP000015104">
    <property type="component" value="Unassembled WGS sequence"/>
</dbReference>
<evidence type="ECO:0000313" key="2">
    <source>
        <dbReference type="Proteomes" id="UP000015104"/>
    </source>
</evidence>
<name>T1KT80_TETUR</name>
<proteinExistence type="predicted"/>
<evidence type="ECO:0008006" key="3">
    <source>
        <dbReference type="Google" id="ProtNLM"/>
    </source>
</evidence>
<evidence type="ECO:0000313" key="1">
    <source>
        <dbReference type="EnsemblMetazoa" id="tetur20g02230.1"/>
    </source>
</evidence>
<sequence length="460" mass="53595">MYDDLSAVDFENKFEYISYRFPREITRIRSEFKDDTCLKCSVIDDDDTVYEAFGCHYDIKRACDIACFRLGELLLKSVPSFVMPPYLIGFPNIRGHCFLIAAVLPIFYSFPIMSRLFRLNCDTVLEVNLGLGRRRPSKRPRIETPRMWVQSLYKCYKDFHKISIDGYYEMLNLGYIQKKVLPECRNDPDLPDHPVNPRKDILMDVVLIRGVCNMLGNYCDNDYLKPGGDECQAYGFIMSKLCYSNPELFGEFMFRFKTTSACGNCCGGPFSFEFAVPYINVPLATNFQALLRNPVLLGNSQKLSHAHYEPLYCPGKLRDIDFCEYLEHPDILCLRYEFGTVDEEINVPNTLWLTVKEESKKYKRLCSSVVIKCYTNEQGEAYPPFYRKPIAGDRFDIWHTYLQIRTQHGWYEVNNGEIFPVDTRLFKVATPGSLHFYQSAENSSFLPDLVREFVNYYPDR</sequence>
<protein>
    <recommendedName>
        <fullName evidence="3">USP domain-containing protein</fullName>
    </recommendedName>
</protein>